<comment type="subcellular location">
    <subcellularLocation>
        <location evidence="1">Membrane</location>
        <topology evidence="1">Single-pass membrane protein</topology>
    </subcellularLocation>
</comment>
<evidence type="ECO:0000313" key="7">
    <source>
        <dbReference type="Proteomes" id="UP000001208"/>
    </source>
</evidence>
<keyword evidence="3" id="KW-0175">Coiled coil</keyword>
<dbReference type="HOGENOM" id="CLU_047969_4_1_10"/>
<keyword evidence="4" id="KW-1133">Transmembrane helix</keyword>
<evidence type="ECO:0000256" key="1">
    <source>
        <dbReference type="ARBA" id="ARBA00004167"/>
    </source>
</evidence>
<dbReference type="InterPro" id="IPR001107">
    <property type="entry name" value="Band_7"/>
</dbReference>
<dbReference type="PANTHER" id="PTHR23222:SF1">
    <property type="entry name" value="PROHIBITIN-2"/>
    <property type="match status" value="1"/>
</dbReference>
<dbReference type="OrthoDB" id="9792660at2"/>
<keyword evidence="7" id="KW-1185">Reference proteome</keyword>
<sequence length="303" mass="33690">MSLLFLGIILLFIGFFAKSFNPGLQRFAGLFKIGGIAVLVVGFLSSCIRIIEPGKVGLQVLFGEVQESILSSGLNIVNPLIKVEEFDITTQAYTMSGSEVEQSQISDQAIRVLSSDGLEVTIDMTVLYRVDPQKTPDIRREIGPGFSYIDKIVRPTARTRIRDNAVIYNAIDLYSLRREEFQQKIFESIRDDFASRGIILENLLVRNVSLPQSVKNAIEAKINAEQEAQKMQFVLQKEKQEAERKRVEAQGIADYQKIISSSLTEKQLQYEQVKALQALVKSGNSKVIIMGGGKDANVLIGGN</sequence>
<evidence type="ECO:0000313" key="6">
    <source>
        <dbReference type="EMBL" id="ACF14170.1"/>
    </source>
</evidence>
<dbReference type="InterPro" id="IPR000163">
    <property type="entry name" value="Prohibitin"/>
</dbReference>
<proteinExistence type="predicted"/>
<dbReference type="KEGG" id="cts:Ctha_1713"/>
<dbReference type="PRINTS" id="PR00679">
    <property type="entry name" value="PROHIBITIN"/>
</dbReference>
<dbReference type="CDD" id="cd03401">
    <property type="entry name" value="SPFH_prohibitin"/>
    <property type="match status" value="1"/>
</dbReference>
<evidence type="ECO:0000256" key="2">
    <source>
        <dbReference type="ARBA" id="ARBA00023136"/>
    </source>
</evidence>
<dbReference type="RefSeq" id="WP_012500254.1">
    <property type="nucleotide sequence ID" value="NC_011026.1"/>
</dbReference>
<gene>
    <name evidence="6" type="ordered locus">Ctha_1713</name>
</gene>
<accession>B3QT71</accession>
<keyword evidence="2 4" id="KW-0472">Membrane</keyword>
<evidence type="ECO:0000259" key="5">
    <source>
        <dbReference type="SMART" id="SM00244"/>
    </source>
</evidence>
<dbReference type="eggNOG" id="COG0330">
    <property type="taxonomic scope" value="Bacteria"/>
</dbReference>
<evidence type="ECO:0000256" key="4">
    <source>
        <dbReference type="SAM" id="Phobius"/>
    </source>
</evidence>
<dbReference type="AlphaFoldDB" id="B3QT71"/>
<evidence type="ECO:0000256" key="3">
    <source>
        <dbReference type="SAM" id="Coils"/>
    </source>
</evidence>
<keyword evidence="4" id="KW-0812">Transmembrane</keyword>
<dbReference type="GO" id="GO:0016020">
    <property type="term" value="C:membrane"/>
    <property type="evidence" value="ECO:0007669"/>
    <property type="project" value="UniProtKB-SubCell"/>
</dbReference>
<feature type="transmembrane region" description="Helical" evidence="4">
    <location>
        <begin position="27"/>
        <end position="51"/>
    </location>
</feature>
<dbReference type="GO" id="GO:0007005">
    <property type="term" value="P:mitochondrion organization"/>
    <property type="evidence" value="ECO:0007669"/>
    <property type="project" value="TreeGrafter"/>
</dbReference>
<feature type="domain" description="Band 7" evidence="5">
    <location>
        <begin position="46"/>
        <end position="222"/>
    </location>
</feature>
<dbReference type="InterPro" id="IPR036013">
    <property type="entry name" value="Band_7/SPFH_dom_sf"/>
</dbReference>
<reference evidence="6 7" key="1">
    <citation type="submission" date="2008-06" db="EMBL/GenBank/DDBJ databases">
        <title>Complete sequence of Chloroherpeton thalassium ATCC 35110.</title>
        <authorList>
            <consortium name="US DOE Joint Genome Institute"/>
            <person name="Lucas S."/>
            <person name="Copeland A."/>
            <person name="Lapidus A."/>
            <person name="Glavina del Rio T."/>
            <person name="Dalin E."/>
            <person name="Tice H."/>
            <person name="Bruce D."/>
            <person name="Goodwin L."/>
            <person name="Pitluck S."/>
            <person name="Schmutz J."/>
            <person name="Larimer F."/>
            <person name="Land M."/>
            <person name="Hauser L."/>
            <person name="Kyrpides N."/>
            <person name="Mikhailova N."/>
            <person name="Liu Z."/>
            <person name="Li T."/>
            <person name="Zhao F."/>
            <person name="Overmann J."/>
            <person name="Bryant D.A."/>
            <person name="Richardson P."/>
        </authorList>
    </citation>
    <scope>NUCLEOTIDE SEQUENCE [LARGE SCALE GENOMIC DNA]</scope>
    <source>
        <strain evidence="7">ATCC 35110 / GB-78</strain>
    </source>
</reference>
<dbReference type="SMART" id="SM00244">
    <property type="entry name" value="PHB"/>
    <property type="match status" value="1"/>
</dbReference>
<protein>
    <submittedName>
        <fullName evidence="6">Band 7 protein</fullName>
    </submittedName>
</protein>
<dbReference type="SUPFAM" id="SSF117892">
    <property type="entry name" value="Band 7/SPFH domain"/>
    <property type="match status" value="1"/>
</dbReference>
<dbReference type="PANTHER" id="PTHR23222">
    <property type="entry name" value="PROHIBITIN"/>
    <property type="match status" value="1"/>
</dbReference>
<dbReference type="Gene3D" id="3.30.479.30">
    <property type="entry name" value="Band 7 domain"/>
    <property type="match status" value="1"/>
</dbReference>
<organism evidence="6 7">
    <name type="scientific">Chloroherpeton thalassium (strain ATCC 35110 / GB-78)</name>
    <dbReference type="NCBI Taxonomy" id="517418"/>
    <lineage>
        <taxon>Bacteria</taxon>
        <taxon>Pseudomonadati</taxon>
        <taxon>Chlorobiota</taxon>
        <taxon>Chlorobiia</taxon>
        <taxon>Chlorobiales</taxon>
        <taxon>Chloroherpetonaceae</taxon>
        <taxon>Chloroherpeton</taxon>
    </lineage>
</organism>
<dbReference type="Pfam" id="PF01145">
    <property type="entry name" value="Band_7"/>
    <property type="match status" value="1"/>
</dbReference>
<dbReference type="STRING" id="517418.Ctha_1713"/>
<feature type="coiled-coil region" evidence="3">
    <location>
        <begin position="221"/>
        <end position="250"/>
    </location>
</feature>
<dbReference type="EMBL" id="CP001100">
    <property type="protein sequence ID" value="ACF14170.1"/>
    <property type="molecule type" value="Genomic_DNA"/>
</dbReference>
<dbReference type="Proteomes" id="UP000001208">
    <property type="component" value="Chromosome"/>
</dbReference>
<name>B3QT71_CHLT3</name>